<dbReference type="EMBL" id="GEZM01049315">
    <property type="protein sequence ID" value="JAV76003.1"/>
    <property type="molecule type" value="Transcribed_RNA"/>
</dbReference>
<reference evidence="1" key="1">
    <citation type="journal article" date="2016" name="Sci. Rep.">
        <title>Molecular characterization of firefly nuptial gifts: a multi-omics approach sheds light on postcopulatory sexual selection.</title>
        <authorList>
            <person name="Al-Wathiqui N."/>
            <person name="Fallon T.R."/>
            <person name="South A."/>
            <person name="Weng J.K."/>
            <person name="Lewis S.M."/>
        </authorList>
    </citation>
    <scope>NUCLEOTIDE SEQUENCE</scope>
</reference>
<dbReference type="InParanoid" id="A0A1Y1LQT8"/>
<reference evidence="2" key="3">
    <citation type="submission" date="2019-08" db="EMBL/GenBank/DDBJ databases">
        <authorList>
            <consortium name="Photinus pyralis genome working group"/>
            <person name="Fallon T.R."/>
            <person name="Sander Lower S.E."/>
            <person name="Weng J.-K."/>
        </authorList>
    </citation>
    <scope>NUCLEOTIDE SEQUENCE</scope>
    <source>
        <strain evidence="2">1611_PpyrPB1</strain>
        <tissue evidence="2">Whole body</tissue>
    </source>
</reference>
<evidence type="ECO:0000313" key="1">
    <source>
        <dbReference type="EMBL" id="JAV76003.1"/>
    </source>
</evidence>
<accession>A0A1Y1LQT8</accession>
<proteinExistence type="predicted"/>
<protein>
    <submittedName>
        <fullName evidence="1">Uncharacterized protein</fullName>
    </submittedName>
</protein>
<dbReference type="AlphaFoldDB" id="A0A1Y1LQT8"/>
<evidence type="ECO:0000313" key="2">
    <source>
        <dbReference type="EMBL" id="KAB0805085.1"/>
    </source>
</evidence>
<organism evidence="1">
    <name type="scientific">Photinus pyralis</name>
    <name type="common">Common eastern firefly</name>
    <name type="synonym">Lampyris pyralis</name>
    <dbReference type="NCBI Taxonomy" id="7054"/>
    <lineage>
        <taxon>Eukaryota</taxon>
        <taxon>Metazoa</taxon>
        <taxon>Ecdysozoa</taxon>
        <taxon>Arthropoda</taxon>
        <taxon>Hexapoda</taxon>
        <taxon>Insecta</taxon>
        <taxon>Pterygota</taxon>
        <taxon>Neoptera</taxon>
        <taxon>Endopterygota</taxon>
        <taxon>Coleoptera</taxon>
        <taxon>Polyphaga</taxon>
        <taxon>Elateriformia</taxon>
        <taxon>Elateroidea</taxon>
        <taxon>Lampyridae</taxon>
        <taxon>Lampyrinae</taxon>
        <taxon>Photinus</taxon>
    </lineage>
</organism>
<keyword evidence="3" id="KW-1185">Reference proteome</keyword>
<dbReference type="EMBL" id="VVIM01000001">
    <property type="protein sequence ID" value="KAB0805085.1"/>
    <property type="molecule type" value="Genomic_DNA"/>
</dbReference>
<sequence>MDLLVNELTSLGECNWKPVLKISDMQIGEKYKLCGIKAVQTHKYGRKIVVETDTHSIFLPERFSKAYSDAKIKEIVGSINRMALIFLGEVNIGKKNSLLKISFTDA</sequence>
<gene>
    <name evidence="2" type="ORF">PPYR_02055</name>
</gene>
<reference evidence="2 3" key="2">
    <citation type="journal article" date="2018" name="Elife">
        <title>Firefly genomes illuminate parallel origins of bioluminescence in beetles.</title>
        <authorList>
            <person name="Fallon T.R."/>
            <person name="Lower S.E."/>
            <person name="Chang C.H."/>
            <person name="Bessho-Uehara M."/>
            <person name="Martin G.J."/>
            <person name="Bewick A.J."/>
            <person name="Behringer M."/>
            <person name="Debat H.J."/>
            <person name="Wong I."/>
            <person name="Day J.C."/>
            <person name="Suvorov A."/>
            <person name="Silva C.J."/>
            <person name="Stanger-Hall K.F."/>
            <person name="Hall D.W."/>
            <person name="Schmitz R.J."/>
            <person name="Nelson D.R."/>
            <person name="Lewis S.M."/>
            <person name="Shigenobu S."/>
            <person name="Bybee S.M."/>
            <person name="Larracuente A.M."/>
            <person name="Oba Y."/>
            <person name="Weng J.K."/>
        </authorList>
    </citation>
    <scope>NUCLEOTIDE SEQUENCE [LARGE SCALE GENOMIC DNA]</scope>
    <source>
        <strain evidence="2">1611_PpyrPB1</strain>
        <tissue evidence="2">Whole body</tissue>
    </source>
</reference>
<dbReference type="Proteomes" id="UP000327044">
    <property type="component" value="Unassembled WGS sequence"/>
</dbReference>
<dbReference type="EMBL" id="GEZM01049317">
    <property type="protein sequence ID" value="JAV76001.1"/>
    <property type="molecule type" value="Transcribed_RNA"/>
</dbReference>
<evidence type="ECO:0000313" key="3">
    <source>
        <dbReference type="Proteomes" id="UP000327044"/>
    </source>
</evidence>
<name>A0A1Y1LQT8_PHOPY</name>
<dbReference type="EMBL" id="GEZM01049316">
    <property type="protein sequence ID" value="JAV76002.1"/>
    <property type="molecule type" value="Transcribed_RNA"/>
</dbReference>